<feature type="compositionally biased region" description="Low complexity" evidence="1">
    <location>
        <begin position="46"/>
        <end position="65"/>
    </location>
</feature>
<accession>A0ABV5R4Q0</accession>
<gene>
    <name evidence="3" type="ORF">ACFFTL_10915</name>
</gene>
<dbReference type="Pfam" id="PF14016">
    <property type="entry name" value="DUF4232"/>
    <property type="match status" value="1"/>
</dbReference>
<proteinExistence type="predicted"/>
<feature type="region of interest" description="Disordered" evidence="1">
    <location>
        <begin position="1"/>
        <end position="70"/>
    </location>
</feature>
<feature type="domain" description="DUF4232" evidence="2">
    <location>
        <begin position="71"/>
        <end position="197"/>
    </location>
</feature>
<dbReference type="Proteomes" id="UP001589710">
    <property type="component" value="Unassembled WGS sequence"/>
</dbReference>
<reference evidence="3 4" key="1">
    <citation type="submission" date="2024-09" db="EMBL/GenBank/DDBJ databases">
        <authorList>
            <person name="Sun Q."/>
            <person name="Mori K."/>
        </authorList>
    </citation>
    <scope>NUCLEOTIDE SEQUENCE [LARGE SCALE GENOMIC DNA]</scope>
    <source>
        <strain evidence="3 4">JCM 3331</strain>
    </source>
</reference>
<organism evidence="3 4">
    <name type="scientific">Streptomyces yanii</name>
    <dbReference type="NCBI Taxonomy" id="78510"/>
    <lineage>
        <taxon>Bacteria</taxon>
        <taxon>Bacillati</taxon>
        <taxon>Actinomycetota</taxon>
        <taxon>Actinomycetes</taxon>
        <taxon>Kitasatosporales</taxon>
        <taxon>Streptomycetaceae</taxon>
        <taxon>Streptomyces</taxon>
    </lineage>
</organism>
<dbReference type="RefSeq" id="WP_345520234.1">
    <property type="nucleotide sequence ID" value="NZ_BAAAXD010000056.1"/>
</dbReference>
<evidence type="ECO:0000259" key="2">
    <source>
        <dbReference type="Pfam" id="PF14016"/>
    </source>
</evidence>
<name>A0ABV5R4Q0_9ACTN</name>
<dbReference type="EMBL" id="JBHMCG010000052">
    <property type="protein sequence ID" value="MFB9572818.1"/>
    <property type="molecule type" value="Genomic_DNA"/>
</dbReference>
<protein>
    <submittedName>
        <fullName evidence="3">DUF4232 domain-containing protein</fullName>
    </submittedName>
</protein>
<evidence type="ECO:0000313" key="4">
    <source>
        <dbReference type="Proteomes" id="UP001589710"/>
    </source>
</evidence>
<evidence type="ECO:0000313" key="3">
    <source>
        <dbReference type="EMBL" id="MFB9572818.1"/>
    </source>
</evidence>
<keyword evidence="4" id="KW-1185">Reference proteome</keyword>
<evidence type="ECO:0000256" key="1">
    <source>
        <dbReference type="SAM" id="MobiDB-lite"/>
    </source>
</evidence>
<feature type="compositionally biased region" description="Low complexity" evidence="1">
    <location>
        <begin position="16"/>
        <end position="36"/>
    </location>
</feature>
<dbReference type="InterPro" id="IPR025326">
    <property type="entry name" value="DUF4232"/>
</dbReference>
<sequence>MAVASLAVGATGCDDGASPSAEPAGSSRPAPGSTAPDAPIAPGEPAPTKAATPIASAATSAPATGSGPGRCTAEELTMNLRQGDAGAGQIHYRLTLVNKSSDSCTLTGFPGVSLIRRDGSVIGTPAGREGAAGRATVIGAGGSAEVTLHTLNRGINGSECWDRPDLLRVYPPGSREALTLRTTQPLICGGLFRTTAVSN</sequence>
<comment type="caution">
    <text evidence="3">The sequence shown here is derived from an EMBL/GenBank/DDBJ whole genome shotgun (WGS) entry which is preliminary data.</text>
</comment>